<evidence type="ECO:0000313" key="2">
    <source>
        <dbReference type="EMBL" id="KAJ7222633.1"/>
    </source>
</evidence>
<proteinExistence type="predicted"/>
<accession>A0AAD6YL90</accession>
<sequence>SVYSAATFELGGPHCQTTADRQQAGTWNTLTALGKYSHFHGGHIIIWDLGLVITFPAGATILIPAGVLRYSFVKVRPGEHRYSVLQWAAGGISRYMANGGVSDLSFAVHSDRVQHKACHE</sequence>
<protein>
    <submittedName>
        <fullName evidence="2">Uncharacterized protein</fullName>
    </submittedName>
</protein>
<dbReference type="Proteomes" id="UP001219525">
    <property type="component" value="Unassembled WGS sequence"/>
</dbReference>
<name>A0AAD6YL90_9AGAR</name>
<keyword evidence="1" id="KW-1133">Transmembrane helix</keyword>
<reference evidence="2" key="1">
    <citation type="submission" date="2023-03" db="EMBL/GenBank/DDBJ databases">
        <title>Massive genome expansion in bonnet fungi (Mycena s.s.) driven by repeated elements and novel gene families across ecological guilds.</title>
        <authorList>
            <consortium name="Lawrence Berkeley National Laboratory"/>
            <person name="Harder C.B."/>
            <person name="Miyauchi S."/>
            <person name="Viragh M."/>
            <person name="Kuo A."/>
            <person name="Thoen E."/>
            <person name="Andreopoulos B."/>
            <person name="Lu D."/>
            <person name="Skrede I."/>
            <person name="Drula E."/>
            <person name="Henrissat B."/>
            <person name="Morin E."/>
            <person name="Kohler A."/>
            <person name="Barry K."/>
            <person name="LaButti K."/>
            <person name="Morin E."/>
            <person name="Salamov A."/>
            <person name="Lipzen A."/>
            <person name="Mereny Z."/>
            <person name="Hegedus B."/>
            <person name="Baldrian P."/>
            <person name="Stursova M."/>
            <person name="Weitz H."/>
            <person name="Taylor A."/>
            <person name="Grigoriev I.V."/>
            <person name="Nagy L.G."/>
            <person name="Martin F."/>
            <person name="Kauserud H."/>
        </authorList>
    </citation>
    <scope>NUCLEOTIDE SEQUENCE</scope>
    <source>
        <strain evidence="2">9144</strain>
    </source>
</reference>
<keyword evidence="1" id="KW-0812">Transmembrane</keyword>
<gene>
    <name evidence="2" type="ORF">GGX14DRAFT_352801</name>
</gene>
<dbReference type="EMBL" id="JARJCW010000007">
    <property type="protein sequence ID" value="KAJ7222633.1"/>
    <property type="molecule type" value="Genomic_DNA"/>
</dbReference>
<comment type="caution">
    <text evidence="2">The sequence shown here is derived from an EMBL/GenBank/DDBJ whole genome shotgun (WGS) entry which is preliminary data.</text>
</comment>
<keyword evidence="3" id="KW-1185">Reference proteome</keyword>
<feature type="non-terminal residue" evidence="2">
    <location>
        <position position="1"/>
    </location>
</feature>
<keyword evidence="1" id="KW-0472">Membrane</keyword>
<evidence type="ECO:0000313" key="3">
    <source>
        <dbReference type="Proteomes" id="UP001219525"/>
    </source>
</evidence>
<feature type="transmembrane region" description="Helical" evidence="1">
    <location>
        <begin position="44"/>
        <end position="68"/>
    </location>
</feature>
<dbReference type="AlphaFoldDB" id="A0AAD6YL90"/>
<evidence type="ECO:0000256" key="1">
    <source>
        <dbReference type="SAM" id="Phobius"/>
    </source>
</evidence>
<organism evidence="2 3">
    <name type="scientific">Mycena pura</name>
    <dbReference type="NCBI Taxonomy" id="153505"/>
    <lineage>
        <taxon>Eukaryota</taxon>
        <taxon>Fungi</taxon>
        <taxon>Dikarya</taxon>
        <taxon>Basidiomycota</taxon>
        <taxon>Agaricomycotina</taxon>
        <taxon>Agaricomycetes</taxon>
        <taxon>Agaricomycetidae</taxon>
        <taxon>Agaricales</taxon>
        <taxon>Marasmiineae</taxon>
        <taxon>Mycenaceae</taxon>
        <taxon>Mycena</taxon>
    </lineage>
</organism>